<keyword evidence="1" id="KW-0175">Coiled coil</keyword>
<gene>
    <name evidence="2" type="ORF">FAB82_02440</name>
</gene>
<feature type="coiled-coil region" evidence="1">
    <location>
        <begin position="31"/>
        <end position="58"/>
    </location>
</feature>
<proteinExistence type="predicted"/>
<keyword evidence="3" id="KW-1185">Reference proteome</keyword>
<evidence type="ECO:0000256" key="1">
    <source>
        <dbReference type="SAM" id="Coils"/>
    </source>
</evidence>
<dbReference type="RefSeq" id="WP_136532953.1">
    <property type="nucleotide sequence ID" value="NZ_STGY01000007.1"/>
</dbReference>
<organism evidence="2 3">
    <name type="scientific">Glycomyces buryatensis</name>
    <dbReference type="NCBI Taxonomy" id="2570927"/>
    <lineage>
        <taxon>Bacteria</taxon>
        <taxon>Bacillati</taxon>
        <taxon>Actinomycetota</taxon>
        <taxon>Actinomycetes</taxon>
        <taxon>Glycomycetales</taxon>
        <taxon>Glycomycetaceae</taxon>
        <taxon>Glycomyces</taxon>
    </lineage>
</organism>
<reference evidence="2 3" key="2">
    <citation type="submission" date="2019-05" db="EMBL/GenBank/DDBJ databases">
        <title>Glycomyces buryatensis sp. nov.</title>
        <authorList>
            <person name="Nikitina E."/>
        </authorList>
    </citation>
    <scope>NUCLEOTIDE SEQUENCE [LARGE SCALE GENOMIC DNA]</scope>
    <source>
        <strain evidence="2 3">18</strain>
    </source>
</reference>
<protein>
    <submittedName>
        <fullName evidence="2">Uncharacterized protein</fullName>
    </submittedName>
</protein>
<sequence length="80" mass="8722">MTTKHRIDATGLDQLDPAMSPARDATHFRNIIAARKRIANAEAELREAVQAARAAGDSWTVIGAALDTTRQNAYQRFGKA</sequence>
<name>A0A4S8QIM6_9ACTN</name>
<dbReference type="Proteomes" id="UP000308760">
    <property type="component" value="Unassembled WGS sequence"/>
</dbReference>
<reference evidence="3" key="1">
    <citation type="submission" date="2019-04" db="EMBL/GenBank/DDBJ databases">
        <title>Nocardioides xinjiangensis sp. nov.</title>
        <authorList>
            <person name="Liu S."/>
        </authorList>
    </citation>
    <scope>NUCLEOTIDE SEQUENCE [LARGE SCALE GENOMIC DNA]</scope>
    <source>
        <strain evidence="3">18</strain>
    </source>
</reference>
<evidence type="ECO:0000313" key="3">
    <source>
        <dbReference type="Proteomes" id="UP000308760"/>
    </source>
</evidence>
<dbReference type="EMBL" id="STGY01000007">
    <property type="protein sequence ID" value="THV43112.1"/>
    <property type="molecule type" value="Genomic_DNA"/>
</dbReference>
<evidence type="ECO:0000313" key="2">
    <source>
        <dbReference type="EMBL" id="THV43112.1"/>
    </source>
</evidence>
<dbReference type="AlphaFoldDB" id="A0A4S8QIM6"/>
<comment type="caution">
    <text evidence="2">The sequence shown here is derived from an EMBL/GenBank/DDBJ whole genome shotgun (WGS) entry which is preliminary data.</text>
</comment>
<dbReference type="OrthoDB" id="3579809at2"/>
<accession>A0A4S8QIM6</accession>